<accession>A0A7C2JZF2</accession>
<gene>
    <name evidence="2" type="ORF">ENQ76_13475</name>
</gene>
<evidence type="ECO:0000313" key="2">
    <source>
        <dbReference type="EMBL" id="HEN16466.1"/>
    </source>
</evidence>
<name>A0A7C2JZF2_9PLAN</name>
<feature type="region of interest" description="Disordered" evidence="1">
    <location>
        <begin position="53"/>
        <end position="122"/>
    </location>
</feature>
<feature type="compositionally biased region" description="Polar residues" evidence="1">
    <location>
        <begin position="94"/>
        <end position="104"/>
    </location>
</feature>
<dbReference type="EMBL" id="DSOK01000371">
    <property type="protein sequence ID" value="HEN16466.1"/>
    <property type="molecule type" value="Genomic_DNA"/>
</dbReference>
<proteinExistence type="predicted"/>
<feature type="compositionally biased region" description="Low complexity" evidence="1">
    <location>
        <begin position="67"/>
        <end position="82"/>
    </location>
</feature>
<comment type="caution">
    <text evidence="2">The sequence shown here is derived from an EMBL/GenBank/DDBJ whole genome shotgun (WGS) entry which is preliminary data.</text>
</comment>
<sequence length="122" mass="12725">MPLPMKSLKEAAAELGIPEAELRVMVQTNKVRAVMRKGTLCIAPDALAKISRQRRTILDPTNRSAVPKPATPAKPAATGAGAKPPPRTAAPPRSTTGSADATPQSPAPKRPALKLPEPPKDA</sequence>
<evidence type="ECO:0000256" key="1">
    <source>
        <dbReference type="SAM" id="MobiDB-lite"/>
    </source>
</evidence>
<dbReference type="AlphaFoldDB" id="A0A7C2JZF2"/>
<protein>
    <submittedName>
        <fullName evidence="2">Uncharacterized protein</fullName>
    </submittedName>
</protein>
<reference evidence="2" key="1">
    <citation type="journal article" date="2020" name="mSystems">
        <title>Genome- and Community-Level Interaction Insights into Carbon Utilization and Element Cycling Functions of Hydrothermarchaeota in Hydrothermal Sediment.</title>
        <authorList>
            <person name="Zhou Z."/>
            <person name="Liu Y."/>
            <person name="Xu W."/>
            <person name="Pan J."/>
            <person name="Luo Z.H."/>
            <person name="Li M."/>
        </authorList>
    </citation>
    <scope>NUCLEOTIDE SEQUENCE [LARGE SCALE GENOMIC DNA]</scope>
    <source>
        <strain evidence="2">SpSt-339</strain>
    </source>
</reference>
<organism evidence="2">
    <name type="scientific">Schlesneria paludicola</name>
    <dbReference type="NCBI Taxonomy" id="360056"/>
    <lineage>
        <taxon>Bacteria</taxon>
        <taxon>Pseudomonadati</taxon>
        <taxon>Planctomycetota</taxon>
        <taxon>Planctomycetia</taxon>
        <taxon>Planctomycetales</taxon>
        <taxon>Planctomycetaceae</taxon>
        <taxon>Schlesneria</taxon>
    </lineage>
</organism>